<dbReference type="PANTHER" id="PTHR43591">
    <property type="entry name" value="METHYLTRANSFERASE"/>
    <property type="match status" value="1"/>
</dbReference>
<feature type="domain" description="Methyltransferase type 11" evidence="1">
    <location>
        <begin position="42"/>
        <end position="138"/>
    </location>
</feature>
<evidence type="ECO:0000313" key="3">
    <source>
        <dbReference type="Proteomes" id="UP001597273"/>
    </source>
</evidence>
<dbReference type="CDD" id="cd02440">
    <property type="entry name" value="AdoMet_MTases"/>
    <property type="match status" value="1"/>
</dbReference>
<keyword evidence="2" id="KW-0808">Transferase</keyword>
<dbReference type="InterPro" id="IPR029063">
    <property type="entry name" value="SAM-dependent_MTases_sf"/>
</dbReference>
<dbReference type="EMBL" id="JBHUFW010000008">
    <property type="protein sequence ID" value="MFD1863529.1"/>
    <property type="molecule type" value="Genomic_DNA"/>
</dbReference>
<dbReference type="GO" id="GO:0008168">
    <property type="term" value="F:methyltransferase activity"/>
    <property type="evidence" value="ECO:0007669"/>
    <property type="project" value="UniProtKB-KW"/>
</dbReference>
<dbReference type="PANTHER" id="PTHR43591:SF24">
    <property type="entry name" value="2-METHOXY-6-POLYPRENYL-1,4-BENZOQUINOL METHYLASE, MITOCHONDRIAL"/>
    <property type="match status" value="1"/>
</dbReference>
<dbReference type="Proteomes" id="UP001597273">
    <property type="component" value="Unassembled WGS sequence"/>
</dbReference>
<gene>
    <name evidence="2" type="ORF">ACFSDB_11430</name>
</gene>
<sequence>MSGKQFDPGKAEVLFSEERRTLLPTEAVLQHLKLNSADAVADLGAGNGYFTIPMAQKVDGPVYAVDIETKMLALLKERAAKEGLVNVEYIVSDLENIPLSEGLVDKVMAAFVIHEVPDVVIAINEAKRILKPGGSLMIVEWEKVATAVGPPLEHKISSQEMAELLGQNGFVPEVVRLNDRHYGIVAKFG</sequence>
<evidence type="ECO:0000313" key="2">
    <source>
        <dbReference type="EMBL" id="MFD1863529.1"/>
    </source>
</evidence>
<organism evidence="2 3">
    <name type="scientific">Planococcus chinensis</name>
    <dbReference type="NCBI Taxonomy" id="272917"/>
    <lineage>
        <taxon>Bacteria</taxon>
        <taxon>Bacillati</taxon>
        <taxon>Bacillota</taxon>
        <taxon>Bacilli</taxon>
        <taxon>Bacillales</taxon>
        <taxon>Caryophanaceae</taxon>
        <taxon>Planococcus</taxon>
    </lineage>
</organism>
<protein>
    <submittedName>
        <fullName evidence="2">Class I SAM-dependent methyltransferase</fullName>
        <ecNumber evidence="2">2.1.1.-</ecNumber>
    </submittedName>
</protein>
<dbReference type="Gene3D" id="3.40.50.150">
    <property type="entry name" value="Vaccinia Virus protein VP39"/>
    <property type="match status" value="1"/>
</dbReference>
<proteinExistence type="predicted"/>
<name>A0ABW4QJ14_9BACL</name>
<dbReference type="GO" id="GO:0032259">
    <property type="term" value="P:methylation"/>
    <property type="evidence" value="ECO:0007669"/>
    <property type="project" value="UniProtKB-KW"/>
</dbReference>
<accession>A0ABW4QJ14</accession>
<reference evidence="3" key="1">
    <citation type="journal article" date="2019" name="Int. J. Syst. Evol. Microbiol.">
        <title>The Global Catalogue of Microorganisms (GCM) 10K type strain sequencing project: providing services to taxonomists for standard genome sequencing and annotation.</title>
        <authorList>
            <consortium name="The Broad Institute Genomics Platform"/>
            <consortium name="The Broad Institute Genome Sequencing Center for Infectious Disease"/>
            <person name="Wu L."/>
            <person name="Ma J."/>
        </authorList>
    </citation>
    <scope>NUCLEOTIDE SEQUENCE [LARGE SCALE GENOMIC DNA]</scope>
    <source>
        <strain evidence="3">CGMCC 1.15475</strain>
    </source>
</reference>
<comment type="caution">
    <text evidence="2">The sequence shown here is derived from an EMBL/GenBank/DDBJ whole genome shotgun (WGS) entry which is preliminary data.</text>
</comment>
<keyword evidence="3" id="KW-1185">Reference proteome</keyword>
<evidence type="ECO:0000259" key="1">
    <source>
        <dbReference type="Pfam" id="PF08241"/>
    </source>
</evidence>
<dbReference type="InterPro" id="IPR013216">
    <property type="entry name" value="Methyltransf_11"/>
</dbReference>
<dbReference type="RefSeq" id="WP_204893217.1">
    <property type="nucleotide sequence ID" value="NZ_JBHUFW010000008.1"/>
</dbReference>
<dbReference type="EC" id="2.1.1.-" evidence="2"/>
<dbReference type="SUPFAM" id="SSF53335">
    <property type="entry name" value="S-adenosyl-L-methionine-dependent methyltransferases"/>
    <property type="match status" value="1"/>
</dbReference>
<dbReference type="Pfam" id="PF08241">
    <property type="entry name" value="Methyltransf_11"/>
    <property type="match status" value="1"/>
</dbReference>
<keyword evidence="2" id="KW-0489">Methyltransferase</keyword>